<evidence type="ECO:0000313" key="2">
    <source>
        <dbReference type="Proteomes" id="UP000236305"/>
    </source>
</evidence>
<dbReference type="AlphaFoldDB" id="A0AA45APB4"/>
<accession>A0AA45APB4</accession>
<dbReference type="EMBL" id="MPSH01000004">
    <property type="protein sequence ID" value="PNH35037.1"/>
    <property type="molecule type" value="Genomic_DNA"/>
</dbReference>
<comment type="caution">
    <text evidence="1">The sequence shown here is derived from an EMBL/GenBank/DDBJ whole genome shotgun (WGS) entry which is preliminary data.</text>
</comment>
<evidence type="ECO:0000313" key="1">
    <source>
        <dbReference type="EMBL" id="PNH35037.1"/>
    </source>
</evidence>
<reference evidence="1 2" key="1">
    <citation type="submission" date="2017-12" db="EMBL/GenBank/DDBJ databases">
        <title>Comparative genomics yields insights into virulence evolution of Verticillium dahliae.</title>
        <authorList>
            <person name="Fan R."/>
            <person name="Armitage A.D."/>
            <person name="Cascant-Lopez E."/>
            <person name="Sobczyk M."/>
            <person name="Cockerton H.M."/>
            <person name="Harrison R.J."/>
        </authorList>
    </citation>
    <scope>NUCLEOTIDE SEQUENCE [LARGE SCALE GENOMIC DNA]</scope>
    <source>
        <strain evidence="1 2">12008</strain>
    </source>
</reference>
<dbReference type="Proteomes" id="UP000236305">
    <property type="component" value="Unassembled WGS sequence"/>
</dbReference>
<proteinExistence type="predicted"/>
<name>A0AA45APB4_VERDA</name>
<protein>
    <submittedName>
        <fullName evidence="1">Uncharacterized protein</fullName>
    </submittedName>
</protein>
<organism evidence="1 2">
    <name type="scientific">Verticillium dahliae</name>
    <name type="common">Verticillium wilt</name>
    <dbReference type="NCBI Taxonomy" id="27337"/>
    <lineage>
        <taxon>Eukaryota</taxon>
        <taxon>Fungi</taxon>
        <taxon>Dikarya</taxon>
        <taxon>Ascomycota</taxon>
        <taxon>Pezizomycotina</taxon>
        <taxon>Sordariomycetes</taxon>
        <taxon>Hypocreomycetidae</taxon>
        <taxon>Glomerellales</taxon>
        <taxon>Plectosphaerellaceae</taxon>
        <taxon>Verticillium</taxon>
    </lineage>
</organism>
<gene>
    <name evidence="1" type="ORF">BJF96_g1640</name>
</gene>
<sequence length="31" mass="3147">MSNDDAAGEVTESLKTIGAGVLSANDAFFCL</sequence>